<evidence type="ECO:0000313" key="2">
    <source>
        <dbReference type="Proteomes" id="UP001383192"/>
    </source>
</evidence>
<organism evidence="1 2">
    <name type="scientific">Paramarasmius palmivorus</name>
    <dbReference type="NCBI Taxonomy" id="297713"/>
    <lineage>
        <taxon>Eukaryota</taxon>
        <taxon>Fungi</taxon>
        <taxon>Dikarya</taxon>
        <taxon>Basidiomycota</taxon>
        <taxon>Agaricomycotina</taxon>
        <taxon>Agaricomycetes</taxon>
        <taxon>Agaricomycetidae</taxon>
        <taxon>Agaricales</taxon>
        <taxon>Marasmiineae</taxon>
        <taxon>Marasmiaceae</taxon>
        <taxon>Paramarasmius</taxon>
    </lineage>
</organism>
<accession>A0AAW0BU98</accession>
<name>A0AAW0BU98_9AGAR</name>
<evidence type="ECO:0000313" key="1">
    <source>
        <dbReference type="EMBL" id="KAK7030298.1"/>
    </source>
</evidence>
<comment type="caution">
    <text evidence="1">The sequence shown here is derived from an EMBL/GenBank/DDBJ whole genome shotgun (WGS) entry which is preliminary data.</text>
</comment>
<proteinExistence type="predicted"/>
<keyword evidence="2" id="KW-1185">Reference proteome</keyword>
<dbReference type="EMBL" id="JAYKXP010000078">
    <property type="protein sequence ID" value="KAK7030298.1"/>
    <property type="molecule type" value="Genomic_DNA"/>
</dbReference>
<sequence length="161" mass="18549">MHFENLPFHVTRDPDYYPPLYVKRDNDMQGAFGKFKDLLDESVILDELRPYTEDFLLNHSPWLNDLDRLAVIRASLSLCDEWVDAVVLYVVEKIRGWDVHKFAIYNVTCGVFPTKKDVFLAAALKYCGENAIPFLGDRPDHPLLIKYLSAPFKGGELLVED</sequence>
<gene>
    <name evidence="1" type="ORF">VNI00_014220</name>
</gene>
<dbReference type="AlphaFoldDB" id="A0AAW0BU98"/>
<reference evidence="1 2" key="1">
    <citation type="submission" date="2024-01" db="EMBL/GenBank/DDBJ databases">
        <title>A draft genome for a cacao thread blight-causing isolate of Paramarasmius palmivorus.</title>
        <authorList>
            <person name="Baruah I.K."/>
            <person name="Bukari Y."/>
            <person name="Amoako-Attah I."/>
            <person name="Meinhardt L.W."/>
            <person name="Bailey B.A."/>
            <person name="Cohen S.P."/>
        </authorList>
    </citation>
    <scope>NUCLEOTIDE SEQUENCE [LARGE SCALE GENOMIC DNA]</scope>
    <source>
        <strain evidence="1 2">GH-12</strain>
    </source>
</reference>
<protein>
    <submittedName>
        <fullName evidence="1">Uncharacterized protein</fullName>
    </submittedName>
</protein>
<dbReference type="Proteomes" id="UP001383192">
    <property type="component" value="Unassembled WGS sequence"/>
</dbReference>